<feature type="region of interest" description="Disordered" evidence="1">
    <location>
        <begin position="1"/>
        <end position="25"/>
    </location>
</feature>
<sequence length="299" mass="31739">MDLDELQTVKDTEREKDSLQHLPDSFYTDVAEHIESLKEDRKDRAAATDDPFDDPEVQRLTGEIDSTEQVVESIYERRVGKLVKLASFAAADMPADEEGLTSEERDLFSDLVARIKENRAHVLDVLAGEVDAETDGEAPTEAGETADVPAGPEPESEPESADPVEPEPDPGHEPAPGPENVPEPDGETSVSAADLMGDGSETEEAMPANAGAVTDDAGTTAGTASEPSADDGSDEETSAEPEPGESDGVGRATLRITRDVGEIVGVDDREYDLATDDVVTLPEANAGALVEREAAERLE</sequence>
<evidence type="ECO:0000313" key="4">
    <source>
        <dbReference type="Proteomes" id="UP001596312"/>
    </source>
</evidence>
<dbReference type="Proteomes" id="UP001596312">
    <property type="component" value="Unassembled WGS sequence"/>
</dbReference>
<dbReference type="Gene3D" id="3.40.5.50">
    <property type="match status" value="1"/>
</dbReference>
<reference evidence="3 4" key="1">
    <citation type="journal article" date="2019" name="Int. J. Syst. Evol. Microbiol.">
        <title>The Global Catalogue of Microorganisms (GCM) 10K type strain sequencing project: providing services to taxonomists for standard genome sequencing and annotation.</title>
        <authorList>
            <consortium name="The Broad Institute Genomics Platform"/>
            <consortium name="The Broad Institute Genome Sequencing Center for Infectious Disease"/>
            <person name="Wu L."/>
            <person name="Ma J."/>
        </authorList>
    </citation>
    <scope>NUCLEOTIDE SEQUENCE [LARGE SCALE GENOMIC DNA]</scope>
    <source>
        <strain evidence="3 4">CGMCC 1.3240</strain>
    </source>
</reference>
<feature type="region of interest" description="Disordered" evidence="1">
    <location>
        <begin position="127"/>
        <end position="254"/>
    </location>
</feature>
<dbReference type="Gene3D" id="1.20.58.1030">
    <property type="match status" value="1"/>
</dbReference>
<dbReference type="CDD" id="cd11714">
    <property type="entry name" value="GINS_A_archaea"/>
    <property type="match status" value="1"/>
</dbReference>
<proteinExistence type="predicted"/>
<dbReference type="InterPro" id="IPR054314">
    <property type="entry name" value="Gins51_C"/>
</dbReference>
<organism evidence="3 4">
    <name type="scientific">Halalkalicoccus tibetensis</name>
    <dbReference type="NCBI Taxonomy" id="175632"/>
    <lineage>
        <taxon>Archaea</taxon>
        <taxon>Methanobacteriati</taxon>
        <taxon>Methanobacteriota</taxon>
        <taxon>Stenosarchaea group</taxon>
        <taxon>Halobacteria</taxon>
        <taxon>Halobacteriales</taxon>
        <taxon>Halococcaceae</taxon>
        <taxon>Halalkalicoccus</taxon>
    </lineage>
</organism>
<feature type="compositionally biased region" description="Acidic residues" evidence="1">
    <location>
        <begin position="154"/>
        <end position="168"/>
    </location>
</feature>
<dbReference type="RefSeq" id="WP_340602627.1">
    <property type="nucleotide sequence ID" value="NZ_JBBMXV010000001.1"/>
</dbReference>
<keyword evidence="4" id="KW-1185">Reference proteome</keyword>
<evidence type="ECO:0000256" key="1">
    <source>
        <dbReference type="SAM" id="MobiDB-lite"/>
    </source>
</evidence>
<feature type="compositionally biased region" description="Basic and acidic residues" evidence="1">
    <location>
        <begin position="7"/>
        <end position="19"/>
    </location>
</feature>
<dbReference type="EMBL" id="JBHSXQ010000001">
    <property type="protein sequence ID" value="MFC6904116.1"/>
    <property type="molecule type" value="Genomic_DNA"/>
</dbReference>
<gene>
    <name evidence="3" type="ORF">ACFQGH_02750</name>
</gene>
<dbReference type="AlphaFoldDB" id="A0ABD5UZS1"/>
<feature type="compositionally biased region" description="Acidic residues" evidence="1">
    <location>
        <begin position="228"/>
        <end position="245"/>
    </location>
</feature>
<feature type="domain" description="Gins51 C-terminal" evidence="2">
    <location>
        <begin position="254"/>
        <end position="298"/>
    </location>
</feature>
<evidence type="ECO:0000259" key="2">
    <source>
        <dbReference type="Pfam" id="PF22090"/>
    </source>
</evidence>
<feature type="compositionally biased region" description="Low complexity" evidence="1">
    <location>
        <begin position="208"/>
        <end position="224"/>
    </location>
</feature>
<name>A0ABD5UZS1_9EURY</name>
<evidence type="ECO:0000313" key="3">
    <source>
        <dbReference type="EMBL" id="MFC6904116.1"/>
    </source>
</evidence>
<comment type="caution">
    <text evidence="3">The sequence shown here is derived from an EMBL/GenBank/DDBJ whole genome shotgun (WGS) entry which is preliminary data.</text>
</comment>
<dbReference type="Pfam" id="PF22090">
    <property type="entry name" value="Gins51_C"/>
    <property type="match status" value="1"/>
</dbReference>
<accession>A0ABD5UZS1</accession>
<protein>
    <recommendedName>
        <fullName evidence="2">Gins51 C-terminal domain-containing protein</fullName>
    </recommendedName>
</protein>